<feature type="non-terminal residue" evidence="1">
    <location>
        <position position="1"/>
    </location>
</feature>
<evidence type="ECO:0000313" key="2">
    <source>
        <dbReference type="Proteomes" id="UP001163835"/>
    </source>
</evidence>
<sequence>LGFRPTGFLPNSQDYHAYEVVRDEFLRSARGCAALLGGGIVAQLARGIVNEDDVLDGPSVHALQEGEHALCVWEVGRGRAFWDDQLTSEEMDLICGTYEVATGVISQEGVQQTAMQSWWPRPNSWRTCGLNCGFWSKDAEDWFQK</sequence>
<dbReference type="EMBL" id="MU795153">
    <property type="protein sequence ID" value="KAJ3809523.1"/>
    <property type="molecule type" value="Genomic_DNA"/>
</dbReference>
<evidence type="ECO:0000313" key="1">
    <source>
        <dbReference type="EMBL" id="KAJ3809523.1"/>
    </source>
</evidence>
<dbReference type="Proteomes" id="UP001163835">
    <property type="component" value="Unassembled WGS sequence"/>
</dbReference>
<reference evidence="1" key="1">
    <citation type="submission" date="2022-09" db="EMBL/GenBank/DDBJ databases">
        <title>A Global Phylogenomic Analysis of the Shiitake Genus Lentinula.</title>
        <authorList>
            <consortium name="DOE Joint Genome Institute"/>
            <person name="Sierra-Patev S."/>
            <person name="Min B."/>
            <person name="Naranjo-Ortiz M."/>
            <person name="Looney B."/>
            <person name="Konkel Z."/>
            <person name="Slot J.C."/>
            <person name="Sakamoto Y."/>
            <person name="Steenwyk J.L."/>
            <person name="Rokas A."/>
            <person name="Carro J."/>
            <person name="Camarero S."/>
            <person name="Ferreira P."/>
            <person name="Molpeceres G."/>
            <person name="Ruiz-Duenas F.J."/>
            <person name="Serrano A."/>
            <person name="Henrissat B."/>
            <person name="Drula E."/>
            <person name="Hughes K.W."/>
            <person name="Mata J.L."/>
            <person name="Ishikawa N.K."/>
            <person name="Vargas-Isla R."/>
            <person name="Ushijima S."/>
            <person name="Smith C.A."/>
            <person name="Ahrendt S."/>
            <person name="Andreopoulos W."/>
            <person name="He G."/>
            <person name="Labutti K."/>
            <person name="Lipzen A."/>
            <person name="Ng V."/>
            <person name="Riley R."/>
            <person name="Sandor L."/>
            <person name="Barry K."/>
            <person name="Martinez A.T."/>
            <person name="Xiao Y."/>
            <person name="Gibbons J.G."/>
            <person name="Terashima K."/>
            <person name="Grigoriev I.V."/>
            <person name="Hibbett D.S."/>
        </authorList>
    </citation>
    <scope>NUCLEOTIDE SEQUENCE</scope>
    <source>
        <strain evidence="1">TMI1499</strain>
    </source>
</reference>
<name>A0ACC1TY76_9AGAR</name>
<proteinExistence type="predicted"/>
<protein>
    <submittedName>
        <fullName evidence="1">Uncharacterized protein</fullName>
    </submittedName>
</protein>
<organism evidence="1 2">
    <name type="scientific">Lentinula aff. lateritia</name>
    <dbReference type="NCBI Taxonomy" id="2804960"/>
    <lineage>
        <taxon>Eukaryota</taxon>
        <taxon>Fungi</taxon>
        <taxon>Dikarya</taxon>
        <taxon>Basidiomycota</taxon>
        <taxon>Agaricomycotina</taxon>
        <taxon>Agaricomycetes</taxon>
        <taxon>Agaricomycetidae</taxon>
        <taxon>Agaricales</taxon>
        <taxon>Marasmiineae</taxon>
        <taxon>Omphalotaceae</taxon>
        <taxon>Lentinula</taxon>
    </lineage>
</organism>
<keyword evidence="2" id="KW-1185">Reference proteome</keyword>
<gene>
    <name evidence="1" type="ORF">F5876DRAFT_43715</name>
</gene>
<accession>A0ACC1TY76</accession>
<comment type="caution">
    <text evidence="1">The sequence shown here is derived from an EMBL/GenBank/DDBJ whole genome shotgun (WGS) entry which is preliminary data.</text>
</comment>